<name>A0A2I2GAJ1_9EURO</name>
<gene>
    <name evidence="5" type="ORF">P170DRAFT_435201</name>
</gene>
<keyword evidence="6" id="KW-1185">Reference proteome</keyword>
<dbReference type="PROSITE" id="PS00941">
    <property type="entry name" value="CARBOXYLESTERASE_B_2"/>
    <property type="match status" value="1"/>
</dbReference>
<dbReference type="RefSeq" id="XP_024705184.1">
    <property type="nucleotide sequence ID" value="XM_024848885.1"/>
</dbReference>
<keyword evidence="2 3" id="KW-0378">Hydrolase</keyword>
<protein>
    <recommendedName>
        <fullName evidence="3">Carboxylic ester hydrolase</fullName>
        <ecNumber evidence="3">3.1.1.-</ecNumber>
    </recommendedName>
</protein>
<dbReference type="EMBL" id="MSFO01000003">
    <property type="protein sequence ID" value="PLB49882.1"/>
    <property type="molecule type" value="Genomic_DNA"/>
</dbReference>
<organism evidence="5 6">
    <name type="scientific">Aspergillus steynii IBT 23096</name>
    <dbReference type="NCBI Taxonomy" id="1392250"/>
    <lineage>
        <taxon>Eukaryota</taxon>
        <taxon>Fungi</taxon>
        <taxon>Dikarya</taxon>
        <taxon>Ascomycota</taxon>
        <taxon>Pezizomycotina</taxon>
        <taxon>Eurotiomycetes</taxon>
        <taxon>Eurotiomycetidae</taxon>
        <taxon>Eurotiales</taxon>
        <taxon>Aspergillaceae</taxon>
        <taxon>Aspergillus</taxon>
        <taxon>Aspergillus subgen. Circumdati</taxon>
    </lineage>
</organism>
<dbReference type="InterPro" id="IPR029058">
    <property type="entry name" value="AB_hydrolase_fold"/>
</dbReference>
<evidence type="ECO:0000256" key="1">
    <source>
        <dbReference type="ARBA" id="ARBA00005964"/>
    </source>
</evidence>
<comment type="similarity">
    <text evidence="1 3">Belongs to the type-B carboxylesterase/lipase family.</text>
</comment>
<dbReference type="InterPro" id="IPR019819">
    <property type="entry name" value="Carboxylesterase_B_CS"/>
</dbReference>
<dbReference type="GO" id="GO:0052689">
    <property type="term" value="F:carboxylic ester hydrolase activity"/>
    <property type="evidence" value="ECO:0007669"/>
    <property type="project" value="TreeGrafter"/>
</dbReference>
<dbReference type="EC" id="3.1.1.-" evidence="3"/>
<feature type="domain" description="Carboxylesterase type B" evidence="4">
    <location>
        <begin position="1"/>
        <end position="434"/>
    </location>
</feature>
<dbReference type="PANTHER" id="PTHR43918">
    <property type="entry name" value="ACETYLCHOLINESTERASE"/>
    <property type="match status" value="1"/>
</dbReference>
<dbReference type="VEuPathDB" id="FungiDB:P170DRAFT_435201"/>
<evidence type="ECO:0000313" key="5">
    <source>
        <dbReference type="EMBL" id="PLB49882.1"/>
    </source>
</evidence>
<dbReference type="Gene3D" id="3.40.50.1820">
    <property type="entry name" value="alpha/beta hydrolase"/>
    <property type="match status" value="1"/>
</dbReference>
<dbReference type="Proteomes" id="UP000234275">
    <property type="component" value="Unassembled WGS sequence"/>
</dbReference>
<evidence type="ECO:0000259" key="4">
    <source>
        <dbReference type="Pfam" id="PF00135"/>
    </source>
</evidence>
<dbReference type="AlphaFoldDB" id="A0A2I2GAJ1"/>
<dbReference type="STRING" id="1392250.A0A2I2GAJ1"/>
<dbReference type="InterPro" id="IPR002018">
    <property type="entry name" value="CarbesteraseB"/>
</dbReference>
<dbReference type="PANTHER" id="PTHR43918:SF4">
    <property type="entry name" value="CARBOXYLIC ESTER HYDROLASE"/>
    <property type="match status" value="1"/>
</dbReference>
<dbReference type="InterPro" id="IPR050654">
    <property type="entry name" value="AChE-related_enzymes"/>
</dbReference>
<dbReference type="OrthoDB" id="408631at2759"/>
<evidence type="ECO:0000256" key="3">
    <source>
        <dbReference type="RuleBase" id="RU361235"/>
    </source>
</evidence>
<sequence>MDEDCLFVNVFSPSAATEASKLPVWVFIQGGGYAQNSNANYNGTTVIQESGHGIVFVTLNYRVGALGFLSSETVRENGDLNVGLLDQRMALRWVQEHISKFGGDPDHVVIHGCSAGAGSVTYHLAAYGGRDDDLFTGAIAQSPFWPTQRRVSDTEWQFNRFVKDAGCAKAPDALACLRSIDIKKLQAANIESPFPGTTDNPLTRWYFLPVIDDDLIVDRLYKLFDRGQFIKVPVMVGDDTDEGSYFAFNASTKAEMAQFFKNYYPNLKKHQLETINLVYKKSIALPYHAEYFSAASAAYGDATFTCPGNHIASTIAKHVSPQEIWNYRVNIQDLGNLAQGIGVPHTMENPAIFGPGSIGGGPSSFDTYNSAIVPVIMGYWLSFVRSLDPNPHRYIDAPRWHSWGSGAGQRMRLETNDTAMERVPRESKKKCEFWHHLAPAMEV</sequence>
<dbReference type="PROSITE" id="PS00122">
    <property type="entry name" value="CARBOXYLESTERASE_B_1"/>
    <property type="match status" value="1"/>
</dbReference>
<proteinExistence type="inferred from homology"/>
<accession>A0A2I2GAJ1</accession>
<dbReference type="SUPFAM" id="SSF53474">
    <property type="entry name" value="alpha/beta-Hydrolases"/>
    <property type="match status" value="1"/>
</dbReference>
<dbReference type="GeneID" id="36556584"/>
<evidence type="ECO:0000256" key="2">
    <source>
        <dbReference type="ARBA" id="ARBA00022801"/>
    </source>
</evidence>
<dbReference type="Pfam" id="PF00135">
    <property type="entry name" value="COesterase"/>
    <property type="match status" value="1"/>
</dbReference>
<reference evidence="5 6" key="1">
    <citation type="submission" date="2016-12" db="EMBL/GenBank/DDBJ databases">
        <title>The genomes of Aspergillus section Nigri reveals drivers in fungal speciation.</title>
        <authorList>
            <consortium name="DOE Joint Genome Institute"/>
            <person name="Vesth T.C."/>
            <person name="Nybo J."/>
            <person name="Theobald S."/>
            <person name="Brandl J."/>
            <person name="Frisvad J.C."/>
            <person name="Nielsen K.F."/>
            <person name="Lyhne E.K."/>
            <person name="Kogle M.E."/>
            <person name="Kuo A."/>
            <person name="Riley R."/>
            <person name="Clum A."/>
            <person name="Nolan M."/>
            <person name="Lipzen A."/>
            <person name="Salamov A."/>
            <person name="Henrissat B."/>
            <person name="Wiebenga A."/>
            <person name="De Vries R.P."/>
            <person name="Grigoriev I.V."/>
            <person name="Mortensen U.H."/>
            <person name="Andersen M.R."/>
            <person name="Baker S.E."/>
        </authorList>
    </citation>
    <scope>NUCLEOTIDE SEQUENCE [LARGE SCALE GENOMIC DNA]</scope>
    <source>
        <strain evidence="5 6">IBT 23096</strain>
    </source>
</reference>
<evidence type="ECO:0000313" key="6">
    <source>
        <dbReference type="Proteomes" id="UP000234275"/>
    </source>
</evidence>
<comment type="caution">
    <text evidence="5">The sequence shown here is derived from an EMBL/GenBank/DDBJ whole genome shotgun (WGS) entry which is preliminary data.</text>
</comment>
<dbReference type="InterPro" id="IPR019826">
    <property type="entry name" value="Carboxylesterase_B_AS"/>
</dbReference>